<evidence type="ECO:0000256" key="1">
    <source>
        <dbReference type="ARBA" id="ARBA00010088"/>
    </source>
</evidence>
<proteinExistence type="inferred from homology"/>
<dbReference type="EMBL" id="BSRZ01000001">
    <property type="protein sequence ID" value="GLW62655.1"/>
    <property type="molecule type" value="Genomic_DNA"/>
</dbReference>
<keyword evidence="3" id="KW-0378">Hydrolase</keyword>
<evidence type="ECO:0000313" key="7">
    <source>
        <dbReference type="Proteomes" id="UP001165124"/>
    </source>
</evidence>
<comment type="caution">
    <text evidence="6">The sequence shown here is derived from an EMBL/GenBank/DDBJ whole genome shotgun (WGS) entry which is preliminary data.</text>
</comment>
<evidence type="ECO:0000256" key="2">
    <source>
        <dbReference type="ARBA" id="ARBA00022729"/>
    </source>
</evidence>
<dbReference type="InterPro" id="IPR013595">
    <property type="entry name" value="Pept_S33_TAP-like_C"/>
</dbReference>
<evidence type="ECO:0000256" key="4">
    <source>
        <dbReference type="SAM" id="MobiDB-lite"/>
    </source>
</evidence>
<gene>
    <name evidence="6" type="ORF">Arub01_08990</name>
</gene>
<accession>A0A9W6PS97</accession>
<dbReference type="PANTHER" id="PTHR43248">
    <property type="entry name" value="2-SUCCINYL-6-HYDROXY-2,4-CYCLOHEXADIENE-1-CARBOXYLATE SYNTHASE"/>
    <property type="match status" value="1"/>
</dbReference>
<keyword evidence="7" id="KW-1185">Reference proteome</keyword>
<name>A0A9W6PS97_9ACTN</name>
<organism evidence="6 7">
    <name type="scientific">Actinomadura rubrobrunea</name>
    <dbReference type="NCBI Taxonomy" id="115335"/>
    <lineage>
        <taxon>Bacteria</taxon>
        <taxon>Bacillati</taxon>
        <taxon>Actinomycetota</taxon>
        <taxon>Actinomycetes</taxon>
        <taxon>Streptosporangiales</taxon>
        <taxon>Thermomonosporaceae</taxon>
        <taxon>Actinomadura</taxon>
    </lineage>
</organism>
<evidence type="ECO:0000256" key="3">
    <source>
        <dbReference type="ARBA" id="ARBA00022801"/>
    </source>
</evidence>
<dbReference type="Proteomes" id="UP001165124">
    <property type="component" value="Unassembled WGS sequence"/>
</dbReference>
<evidence type="ECO:0000313" key="6">
    <source>
        <dbReference type="EMBL" id="GLW62655.1"/>
    </source>
</evidence>
<dbReference type="InterPro" id="IPR051601">
    <property type="entry name" value="Serine_prot/Carboxylest_S33"/>
</dbReference>
<keyword evidence="2" id="KW-0732">Signal</keyword>
<dbReference type="Pfam" id="PF08386">
    <property type="entry name" value="Abhydrolase_4"/>
    <property type="match status" value="1"/>
</dbReference>
<feature type="region of interest" description="Disordered" evidence="4">
    <location>
        <begin position="500"/>
        <end position="546"/>
    </location>
</feature>
<protein>
    <submittedName>
        <fullName evidence="6">Peptidase</fullName>
    </submittedName>
</protein>
<reference evidence="6" key="1">
    <citation type="submission" date="2023-02" db="EMBL/GenBank/DDBJ databases">
        <title>Actinomadura rubrobrunea NBRC 14622.</title>
        <authorList>
            <person name="Ichikawa N."/>
            <person name="Sato H."/>
            <person name="Tonouchi N."/>
        </authorList>
    </citation>
    <scope>NUCLEOTIDE SEQUENCE</scope>
    <source>
        <strain evidence="6">NBRC 14622</strain>
    </source>
</reference>
<dbReference type="InterPro" id="IPR029058">
    <property type="entry name" value="AB_hydrolase_fold"/>
</dbReference>
<dbReference type="Gene3D" id="3.40.50.1820">
    <property type="entry name" value="alpha/beta hydrolase"/>
    <property type="match status" value="1"/>
</dbReference>
<sequence>MRNVFATGGATAGGAVKGAAAAAAAAALALTVIAPLPATASIGAPPRVSWRPCPDDDPVLKDKLRGLECGTLAVPLDHARPRGTKIRLALTRIRHTSRAFQGVVILNRGGPGAHGRDLPRFVTGMLPASVVAQYDWIGLDPRGVGASRPALVCDRDYQDPGRPRPAYVPRSGAEERAWRLRARRFADDCARRYGSILPHMGTADAARDIDYVRAALRQKKITYFAYSYGTYLGAVYASMFPHRVRRMVLDSVVRPSGVWYGTNLSQNVAFEKTIGLFFSWVARNHRTYRLGRTRKAVAEAYSKVRKELATRPINGRVGPSELDDAFLADGYNDRTWPSHAKALSDYVVRRSPKALGAVWHEPTWLDQNSYTVYNAVQCRDAAWPRTWTRWHADSWRLYTEGYRFETWSNTWYNAPCAYWSVRGGPKPVVRDAPELPPILLIAATRDAATPYPGALEVHRLFSRSRLITQTGGMNHGVSLAGDRCVDRAVAAYLATGALPPSRSGPDLSCRAPAPPKAGGGRREQGAASEDRWPEEEPATPAEGRTS</sequence>
<evidence type="ECO:0000259" key="5">
    <source>
        <dbReference type="Pfam" id="PF08386"/>
    </source>
</evidence>
<dbReference type="AlphaFoldDB" id="A0A9W6PS97"/>
<feature type="domain" description="Peptidase S33 tripeptidyl aminopeptidase-like C-terminal" evidence="5">
    <location>
        <begin position="407"/>
        <end position="500"/>
    </location>
</feature>
<dbReference type="RefSeq" id="WP_106258715.1">
    <property type="nucleotide sequence ID" value="NZ_BSRZ01000001.1"/>
</dbReference>
<dbReference type="PANTHER" id="PTHR43248:SF29">
    <property type="entry name" value="TRIPEPTIDYL AMINOPEPTIDASE"/>
    <property type="match status" value="1"/>
</dbReference>
<comment type="similarity">
    <text evidence="1">Belongs to the peptidase S33 family.</text>
</comment>
<dbReference type="GO" id="GO:0016787">
    <property type="term" value="F:hydrolase activity"/>
    <property type="evidence" value="ECO:0007669"/>
    <property type="project" value="UniProtKB-KW"/>
</dbReference>
<feature type="compositionally biased region" description="Basic and acidic residues" evidence="4">
    <location>
        <begin position="520"/>
        <end position="531"/>
    </location>
</feature>
<dbReference type="SUPFAM" id="SSF53474">
    <property type="entry name" value="alpha/beta-Hydrolases"/>
    <property type="match status" value="1"/>
</dbReference>